<dbReference type="InterPro" id="IPR002110">
    <property type="entry name" value="Ankyrin_rpt"/>
</dbReference>
<evidence type="ECO:0000256" key="2">
    <source>
        <dbReference type="ARBA" id="ARBA00023043"/>
    </source>
</evidence>
<dbReference type="PANTHER" id="PTHR24198:SF194">
    <property type="entry name" value="INVERSIN-A"/>
    <property type="match status" value="1"/>
</dbReference>
<feature type="repeat" description="ANK" evidence="3">
    <location>
        <begin position="101"/>
        <end position="133"/>
    </location>
</feature>
<evidence type="ECO:0000313" key="5">
    <source>
        <dbReference type="Proteomes" id="UP000678499"/>
    </source>
</evidence>
<dbReference type="AlphaFoldDB" id="A0A7R9GDS2"/>
<evidence type="ECO:0000313" key="4">
    <source>
        <dbReference type="EMBL" id="CAD7277028.1"/>
    </source>
</evidence>
<feature type="repeat" description="ANK" evidence="3">
    <location>
        <begin position="68"/>
        <end position="100"/>
    </location>
</feature>
<dbReference type="Pfam" id="PF12796">
    <property type="entry name" value="Ank_2"/>
    <property type="match status" value="2"/>
</dbReference>
<dbReference type="Proteomes" id="UP000678499">
    <property type="component" value="Unassembled WGS sequence"/>
</dbReference>
<dbReference type="OrthoDB" id="6346951at2759"/>
<dbReference type="PROSITE" id="PS50088">
    <property type="entry name" value="ANK_REPEAT"/>
    <property type="match status" value="3"/>
</dbReference>
<keyword evidence="2 3" id="KW-0040">ANK repeat</keyword>
<name>A0A7R9GDS2_9CRUS</name>
<gene>
    <name evidence="4" type="ORF">NMOB1V02_LOCUS4770</name>
</gene>
<keyword evidence="1" id="KW-0677">Repeat</keyword>
<organism evidence="4">
    <name type="scientific">Notodromas monacha</name>
    <dbReference type="NCBI Taxonomy" id="399045"/>
    <lineage>
        <taxon>Eukaryota</taxon>
        <taxon>Metazoa</taxon>
        <taxon>Ecdysozoa</taxon>
        <taxon>Arthropoda</taxon>
        <taxon>Crustacea</taxon>
        <taxon>Oligostraca</taxon>
        <taxon>Ostracoda</taxon>
        <taxon>Podocopa</taxon>
        <taxon>Podocopida</taxon>
        <taxon>Cypridocopina</taxon>
        <taxon>Cypridoidea</taxon>
        <taxon>Cyprididae</taxon>
        <taxon>Notodromas</taxon>
    </lineage>
</organism>
<dbReference type="PANTHER" id="PTHR24198">
    <property type="entry name" value="ANKYRIN REPEAT AND PROTEIN KINASE DOMAIN-CONTAINING PROTEIN"/>
    <property type="match status" value="1"/>
</dbReference>
<feature type="repeat" description="ANK" evidence="3">
    <location>
        <begin position="428"/>
        <end position="460"/>
    </location>
</feature>
<dbReference type="SUPFAM" id="SSF48403">
    <property type="entry name" value="Ankyrin repeat"/>
    <property type="match status" value="2"/>
</dbReference>
<dbReference type="Pfam" id="PF00023">
    <property type="entry name" value="Ank"/>
    <property type="match status" value="1"/>
</dbReference>
<proteinExistence type="predicted"/>
<dbReference type="InterPro" id="IPR036770">
    <property type="entry name" value="Ankyrin_rpt-contain_sf"/>
</dbReference>
<reference evidence="4" key="1">
    <citation type="submission" date="2020-11" db="EMBL/GenBank/DDBJ databases">
        <authorList>
            <person name="Tran Van P."/>
        </authorList>
    </citation>
    <scope>NUCLEOTIDE SEQUENCE</scope>
</reference>
<dbReference type="Gene3D" id="1.25.40.20">
    <property type="entry name" value="Ankyrin repeat-containing domain"/>
    <property type="match status" value="4"/>
</dbReference>
<sequence length="711" mass="79701">MLCGCSLSLVPPLPLTYCSSRRDCVLRIVKLDVLRHFYLLWLCEKDLLSLSIDSADDFRTLVNTKDRDGQTAMHIAASEGYEDSVELLLAAGAYPTMVDDSGRTPLGLAKENLHMGVWQILEDAGARINPEEEKFDEKYWIKCIHSAATENNVEAIEELLSMGLVKNVDAQKSIATDDSPLVTSLRNSNHETAEFLLDHNASILRRLRDGRTPLQVAVETGDSQNVALILKYAEIRGQTEQCLQERDQSKHTALHRASQQNLEIIFQVLGAGGDIYEPLPNGKSLAESSEHPNKSLFLLWITLRTIVDSLSKTEKVAGDLMTNLDFAAELVNRAPVPSPAPKTGEKLQLDANSLWDEFRGAVAANDSETVLEIIDQFCAGGEIPNETNDQLHILSKALLHYSRHGDDFRVLQTLLRQDLVDVNVTDSRLNTPLHMAVHNGTPAFVAALLHAGANVSALNDASLSPLDVAMFRRIGVESRDDMAVKRRCAEEMVEFVGGDALPEEHFEFIKILENENMEQIIQEIRQNPEICSAVDFMGRGPLHWVADFPYWAEEMKTAEIAKELLQICGTDAVKNTDKRGDTPLHLTRKPSLVNFLLESGADLKVVNKAGDTPFDCIRAEMEIYDQPPVSLAFDDLEKYPVQREHRDLMISFKELQRQENIFLRVQRSERIKFNPQLEAQREDFLDLENSVIGLEKSIAMAKKELEEVREA</sequence>
<evidence type="ECO:0000256" key="3">
    <source>
        <dbReference type="PROSITE-ProRule" id="PRU00023"/>
    </source>
</evidence>
<accession>A0A7R9GDS2</accession>
<dbReference type="EMBL" id="OA882812">
    <property type="protein sequence ID" value="CAD7277028.1"/>
    <property type="molecule type" value="Genomic_DNA"/>
</dbReference>
<keyword evidence="5" id="KW-1185">Reference proteome</keyword>
<dbReference type="EMBL" id="CAJPEX010000775">
    <property type="protein sequence ID" value="CAG0917180.1"/>
    <property type="molecule type" value="Genomic_DNA"/>
</dbReference>
<evidence type="ECO:0000256" key="1">
    <source>
        <dbReference type="ARBA" id="ARBA00022737"/>
    </source>
</evidence>
<dbReference type="PROSITE" id="PS50297">
    <property type="entry name" value="ANK_REP_REGION"/>
    <property type="match status" value="2"/>
</dbReference>
<protein>
    <submittedName>
        <fullName evidence="4">Uncharacterized protein</fullName>
    </submittedName>
</protein>
<dbReference type="SMART" id="SM00248">
    <property type="entry name" value="ANK"/>
    <property type="match status" value="10"/>
</dbReference>
<dbReference type="PRINTS" id="PR01415">
    <property type="entry name" value="ANKYRIN"/>
</dbReference>